<reference evidence="1 2" key="1">
    <citation type="submission" date="2016-10" db="EMBL/GenBank/DDBJ databases">
        <authorList>
            <person name="de Groot N.N."/>
        </authorList>
    </citation>
    <scope>NUCLEOTIDE SEQUENCE [LARGE SCALE GENOMIC DNA]</scope>
    <source>
        <strain evidence="1 2">DSM 19547</strain>
    </source>
</reference>
<keyword evidence="2" id="KW-1185">Reference proteome</keyword>
<gene>
    <name evidence="1" type="ORF">SAMN04488047_12738</name>
</gene>
<accession>A0A1I5V6A4</accession>
<organism evidence="1 2">
    <name type="scientific">Tranquillimonas alkanivorans</name>
    <dbReference type="NCBI Taxonomy" id="441119"/>
    <lineage>
        <taxon>Bacteria</taxon>
        <taxon>Pseudomonadati</taxon>
        <taxon>Pseudomonadota</taxon>
        <taxon>Alphaproteobacteria</taxon>
        <taxon>Rhodobacterales</taxon>
        <taxon>Roseobacteraceae</taxon>
        <taxon>Tranquillimonas</taxon>
    </lineage>
</organism>
<evidence type="ECO:0000313" key="2">
    <source>
        <dbReference type="Proteomes" id="UP000199356"/>
    </source>
</evidence>
<proteinExistence type="predicted"/>
<dbReference type="AlphaFoldDB" id="A0A1I5V6A4"/>
<dbReference type="EMBL" id="FOXA01000027">
    <property type="protein sequence ID" value="SFQ02877.1"/>
    <property type="molecule type" value="Genomic_DNA"/>
</dbReference>
<dbReference type="Proteomes" id="UP000199356">
    <property type="component" value="Unassembled WGS sequence"/>
</dbReference>
<protein>
    <submittedName>
        <fullName evidence="1">Uncharacterized protein</fullName>
    </submittedName>
</protein>
<sequence length="36" mass="4081">MGVALKAGFYYEQAYGAASERMHSEMDIAYSEFLQD</sequence>
<evidence type="ECO:0000313" key="1">
    <source>
        <dbReference type="EMBL" id="SFQ02877.1"/>
    </source>
</evidence>
<name>A0A1I5V6A4_9RHOB</name>